<dbReference type="InterPro" id="IPR027417">
    <property type="entry name" value="P-loop_NTPase"/>
</dbReference>
<dbReference type="Proteomes" id="UP000427769">
    <property type="component" value="Chromosome"/>
</dbReference>
<evidence type="ECO:0000313" key="2">
    <source>
        <dbReference type="Proteomes" id="UP000427769"/>
    </source>
</evidence>
<dbReference type="KEGG" id="dwd:DSCW_11690"/>
<dbReference type="OrthoDB" id="5459800at2"/>
<proteinExistence type="predicted"/>
<name>A0A5K7YVG4_9BACT</name>
<keyword evidence="2" id="KW-1185">Reference proteome</keyword>
<protein>
    <recommendedName>
        <fullName evidence="3">Sulfotransferase domain-containing protein</fullName>
    </recommendedName>
</protein>
<dbReference type="EMBL" id="AP021875">
    <property type="protein sequence ID" value="BBO73752.1"/>
    <property type="molecule type" value="Genomic_DNA"/>
</dbReference>
<evidence type="ECO:0000313" key="1">
    <source>
        <dbReference type="EMBL" id="BBO73752.1"/>
    </source>
</evidence>
<organism evidence="1 2">
    <name type="scientific">Desulfosarcina widdelii</name>
    <dbReference type="NCBI Taxonomy" id="947919"/>
    <lineage>
        <taxon>Bacteria</taxon>
        <taxon>Pseudomonadati</taxon>
        <taxon>Thermodesulfobacteriota</taxon>
        <taxon>Desulfobacteria</taxon>
        <taxon>Desulfobacterales</taxon>
        <taxon>Desulfosarcinaceae</taxon>
        <taxon>Desulfosarcina</taxon>
    </lineage>
</organism>
<dbReference type="AlphaFoldDB" id="A0A5K7YVG4"/>
<dbReference type="RefSeq" id="WP_155302833.1">
    <property type="nucleotide sequence ID" value="NZ_AP021875.1"/>
</dbReference>
<dbReference type="Gene3D" id="3.40.50.300">
    <property type="entry name" value="P-loop containing nucleotide triphosphate hydrolases"/>
    <property type="match status" value="1"/>
</dbReference>
<evidence type="ECO:0008006" key="3">
    <source>
        <dbReference type="Google" id="ProtNLM"/>
    </source>
</evidence>
<accession>A0A5K7YVG4</accession>
<sequence>MENKGKICILHIGGPKTGSTSLQKFLFKNRANLNREGWAYPDVNIRGYGHHDLAFLLGGGYPQWASKLTLSLEDISRSLVDCLKTKSRVIISSENFYLLPDPERLAGLIDMAGFSPGSIKVVVYIRRQDEAHVSWYNQAVKAQGYTGTILESVDENRLLWNYAARLDDWAKVFGHAHLIVRPYQDGDLAGGDTRHDFLQIVGLSPEKFEWTAEPVNTRINRDLLEFQRILNGLPVSTEKKRLFHKKFIELSRLTEGTELFSQAPLMTEKQRYEVFCSYEASNSRVASKYLGRDVLFKFKPDPCKDDHGYDGLKIEKIAAIIGWLLIQDKGEGEDGGKVQL</sequence>
<dbReference type="SUPFAM" id="SSF52540">
    <property type="entry name" value="P-loop containing nucleoside triphosphate hydrolases"/>
    <property type="match status" value="1"/>
</dbReference>
<gene>
    <name evidence="1" type="ORF">DSCW_11690</name>
</gene>
<reference evidence="1 2" key="1">
    <citation type="submission" date="2019-11" db="EMBL/GenBank/DDBJ databases">
        <title>Comparative genomics of hydrocarbon-degrading Desulfosarcina strains.</title>
        <authorList>
            <person name="Watanabe M."/>
            <person name="Kojima H."/>
            <person name="Fukui M."/>
        </authorList>
    </citation>
    <scope>NUCLEOTIDE SEQUENCE [LARGE SCALE GENOMIC DNA]</scope>
    <source>
        <strain evidence="1 2">PP31</strain>
    </source>
</reference>